<keyword evidence="12 13" id="KW-0472">Membrane</keyword>
<keyword evidence="17" id="KW-1185">Reference proteome</keyword>
<evidence type="ECO:0000256" key="10">
    <source>
        <dbReference type="ARBA" id="ARBA00022989"/>
    </source>
</evidence>
<comment type="similarity">
    <text evidence="2 13">Belongs to the HAK/KUP transporter (TC 2.A.72) family.</text>
</comment>
<evidence type="ECO:0000256" key="12">
    <source>
        <dbReference type="ARBA" id="ARBA00023136"/>
    </source>
</evidence>
<keyword evidence="3 13" id="KW-0813">Transport</keyword>
<feature type="domain" description="K+ potassium transporter integral membrane" evidence="14">
    <location>
        <begin position="22"/>
        <end position="475"/>
    </location>
</feature>
<feature type="transmembrane region" description="Helical" evidence="13">
    <location>
        <begin position="151"/>
        <end position="169"/>
    </location>
</feature>
<dbReference type="EMBL" id="JAUSVV010000029">
    <property type="protein sequence ID" value="MDQ0445398.1"/>
    <property type="molecule type" value="Genomic_DNA"/>
</dbReference>
<comment type="subcellular location">
    <subcellularLocation>
        <location evidence="13">Cell membrane</location>
        <topology evidence="13">Multi-pass membrane protein</topology>
    </subcellularLocation>
    <subcellularLocation>
        <location evidence="1">Membrane</location>
        <topology evidence="1">Multi-pass membrane protein</topology>
    </subcellularLocation>
</comment>
<evidence type="ECO:0000256" key="13">
    <source>
        <dbReference type="HAMAP-Rule" id="MF_01522"/>
    </source>
</evidence>
<evidence type="ECO:0000256" key="8">
    <source>
        <dbReference type="ARBA" id="ARBA00022847"/>
    </source>
</evidence>
<keyword evidence="4 13" id="KW-1003">Cell membrane</keyword>
<evidence type="ECO:0000256" key="6">
    <source>
        <dbReference type="ARBA" id="ARBA00022538"/>
    </source>
</evidence>
<feature type="transmembrane region" description="Helical" evidence="13">
    <location>
        <begin position="350"/>
        <end position="371"/>
    </location>
</feature>
<name>A0ABU0HSU1_9HYPH</name>
<proteinExistence type="inferred from homology"/>
<keyword evidence="8 13" id="KW-0769">Symport</keyword>
<keyword evidence="10 13" id="KW-1133">Transmembrane helix</keyword>
<evidence type="ECO:0000256" key="11">
    <source>
        <dbReference type="ARBA" id="ARBA00023065"/>
    </source>
</evidence>
<evidence type="ECO:0000259" key="14">
    <source>
        <dbReference type="Pfam" id="PF02705"/>
    </source>
</evidence>
<sequence length="637" mass="67951">MTVAIQAGEAQLPARTASVALSLGALGIVYGDIGTSPLYALKETVKVAAAGGTLQHDAVLGSVSLILWSLFLIVALKYAILILRADNHGEGGIVAMLALLGARHAPPRSWRAILLVVGLIGAALLYGDGAITPAISVLSAVEGLKVDAPGVTPFVVPATVVILIGLFSVQRKGTGFIGRLFGPVMLLWFATIAAIGAAGIRQNPEILAALNPFHAVHYLITAHLPVSFAMLGAAFLAVTGGEAMYADLGHFGRAPIRLAWFAVVLPALVLNYLGQGALLLSNPAAVDNPFFQLAPSWIHYPLVAFATLATVIASQAIISGAFSLTEQAIKLGFFPRMRIVHTSSHEAGQIYVPIVNWLLAIATLGAVLAFGSSDALAGAYGIAVSLLMVITTVLAALIALHWGFNLGLVLAVNGAFLVIDLTFFSANTLKLFEGGWFPLLLAAGVAFLMLTWRRGTQLVEAARVQLRMPEDEFLRQVEAKHLPRIPGTGAFLTWADEGMPLPLMNFVRHLHVLHERVLLVTIQGLDVPHATEAEQIAVVPVAQDVTRVILRFGFMDNVHIPRALRQAVERGQLPDVDVEALAYFISHETVVASEKHPGMASWREEIFALMQRNAEETASYFCVPAPQVMEVGTEVEV</sequence>
<feature type="transmembrane region" description="Helical" evidence="13">
    <location>
        <begin position="112"/>
        <end position="131"/>
    </location>
</feature>
<evidence type="ECO:0000256" key="3">
    <source>
        <dbReference type="ARBA" id="ARBA00022448"/>
    </source>
</evidence>
<evidence type="ECO:0000256" key="4">
    <source>
        <dbReference type="ARBA" id="ARBA00022475"/>
    </source>
</evidence>
<feature type="domain" description="K+ potassium transporter C-terminal" evidence="15">
    <location>
        <begin position="486"/>
        <end position="636"/>
    </location>
</feature>
<evidence type="ECO:0000259" key="15">
    <source>
        <dbReference type="Pfam" id="PF22776"/>
    </source>
</evidence>
<feature type="transmembrane region" description="Helical" evidence="13">
    <location>
        <begin position="435"/>
        <end position="452"/>
    </location>
</feature>
<dbReference type="Pfam" id="PF02705">
    <property type="entry name" value="K_trans"/>
    <property type="match status" value="1"/>
</dbReference>
<comment type="function">
    <text evidence="13">Transport of potassium into the cell. Likely operates as a K(+):H(+) symporter.</text>
</comment>
<dbReference type="Pfam" id="PF22776">
    <property type="entry name" value="K_trans_C"/>
    <property type="match status" value="1"/>
</dbReference>
<reference evidence="16 17" key="1">
    <citation type="submission" date="2023-07" db="EMBL/GenBank/DDBJ databases">
        <title>Genomic Encyclopedia of Type Strains, Phase IV (KMG-IV): sequencing the most valuable type-strain genomes for metagenomic binning, comparative biology and taxonomic classification.</title>
        <authorList>
            <person name="Goeker M."/>
        </authorList>
    </citation>
    <scope>NUCLEOTIDE SEQUENCE [LARGE SCALE GENOMIC DNA]</scope>
    <source>
        <strain evidence="16 17">DSM 19562</strain>
    </source>
</reference>
<dbReference type="PANTHER" id="PTHR30540">
    <property type="entry name" value="OSMOTIC STRESS POTASSIUM TRANSPORTER"/>
    <property type="match status" value="1"/>
</dbReference>
<dbReference type="InterPro" id="IPR053952">
    <property type="entry name" value="K_trans_C"/>
</dbReference>
<evidence type="ECO:0000313" key="16">
    <source>
        <dbReference type="EMBL" id="MDQ0445398.1"/>
    </source>
</evidence>
<keyword evidence="11 13" id="KW-0406">Ion transport</keyword>
<feature type="transmembrane region" description="Helical" evidence="13">
    <location>
        <begin position="215"/>
        <end position="238"/>
    </location>
</feature>
<accession>A0ABU0HSU1</accession>
<evidence type="ECO:0000256" key="2">
    <source>
        <dbReference type="ARBA" id="ARBA00007019"/>
    </source>
</evidence>
<keyword evidence="7 13" id="KW-0812">Transmembrane</keyword>
<keyword evidence="9 13" id="KW-0630">Potassium</keyword>
<evidence type="ECO:0000256" key="7">
    <source>
        <dbReference type="ARBA" id="ARBA00022692"/>
    </source>
</evidence>
<evidence type="ECO:0000256" key="5">
    <source>
        <dbReference type="ARBA" id="ARBA00022519"/>
    </source>
</evidence>
<dbReference type="InterPro" id="IPR053951">
    <property type="entry name" value="K_trans_N"/>
</dbReference>
<comment type="caution">
    <text evidence="16">The sequence shown here is derived from an EMBL/GenBank/DDBJ whole genome shotgun (WGS) entry which is preliminary data.</text>
</comment>
<dbReference type="Proteomes" id="UP001236369">
    <property type="component" value="Unassembled WGS sequence"/>
</dbReference>
<comment type="catalytic activity">
    <reaction evidence="13">
        <text>K(+)(in) + H(+)(in) = K(+)(out) + H(+)(out)</text>
        <dbReference type="Rhea" id="RHEA:28490"/>
        <dbReference type="ChEBI" id="CHEBI:15378"/>
        <dbReference type="ChEBI" id="CHEBI:29103"/>
    </reaction>
</comment>
<protein>
    <recommendedName>
        <fullName evidence="13">Probable potassium transport system protein Kup</fullName>
    </recommendedName>
</protein>
<dbReference type="RefSeq" id="WP_370877630.1">
    <property type="nucleotide sequence ID" value="NZ_BPQX01000008.1"/>
</dbReference>
<feature type="transmembrane region" description="Helical" evidence="13">
    <location>
        <begin position="65"/>
        <end position="83"/>
    </location>
</feature>
<evidence type="ECO:0000256" key="1">
    <source>
        <dbReference type="ARBA" id="ARBA00004141"/>
    </source>
</evidence>
<feature type="transmembrane region" description="Helical" evidence="13">
    <location>
        <begin position="300"/>
        <end position="329"/>
    </location>
</feature>
<dbReference type="InterPro" id="IPR003855">
    <property type="entry name" value="K+_transporter"/>
</dbReference>
<dbReference type="HAMAP" id="MF_01522">
    <property type="entry name" value="Kup"/>
    <property type="match status" value="1"/>
</dbReference>
<dbReference type="PANTHER" id="PTHR30540:SF79">
    <property type="entry name" value="LOW AFFINITY POTASSIUM TRANSPORT SYSTEM PROTEIN KUP"/>
    <property type="match status" value="1"/>
</dbReference>
<feature type="transmembrane region" description="Helical" evidence="13">
    <location>
        <begin position="181"/>
        <end position="200"/>
    </location>
</feature>
<organism evidence="16 17">
    <name type="scientific">Methylobacterium persicinum</name>
    <dbReference type="NCBI Taxonomy" id="374426"/>
    <lineage>
        <taxon>Bacteria</taxon>
        <taxon>Pseudomonadati</taxon>
        <taxon>Pseudomonadota</taxon>
        <taxon>Alphaproteobacteria</taxon>
        <taxon>Hyphomicrobiales</taxon>
        <taxon>Methylobacteriaceae</taxon>
        <taxon>Methylobacterium</taxon>
    </lineage>
</organism>
<feature type="transmembrane region" description="Helical" evidence="13">
    <location>
        <begin position="258"/>
        <end position="280"/>
    </location>
</feature>
<evidence type="ECO:0000313" key="17">
    <source>
        <dbReference type="Proteomes" id="UP001236369"/>
    </source>
</evidence>
<evidence type="ECO:0000256" key="9">
    <source>
        <dbReference type="ARBA" id="ARBA00022958"/>
    </source>
</evidence>
<gene>
    <name evidence="13" type="primary">kup</name>
    <name evidence="16" type="ORF">QO016_004927</name>
</gene>
<feature type="transmembrane region" description="Helical" evidence="13">
    <location>
        <begin position="407"/>
        <end position="429"/>
    </location>
</feature>
<feature type="transmembrane region" description="Helical" evidence="13">
    <location>
        <begin position="12"/>
        <end position="31"/>
    </location>
</feature>
<dbReference type="InterPro" id="IPR023051">
    <property type="entry name" value="Kup"/>
</dbReference>
<feature type="transmembrane region" description="Helical" evidence="13">
    <location>
        <begin position="377"/>
        <end position="400"/>
    </location>
</feature>
<keyword evidence="6 13" id="KW-0633">Potassium transport</keyword>
<keyword evidence="5" id="KW-0997">Cell inner membrane</keyword>